<keyword evidence="3" id="KW-1185">Reference proteome</keyword>
<organism evidence="2 3">
    <name type="scientific">Tetracentron sinense</name>
    <name type="common">Spur-leaf</name>
    <dbReference type="NCBI Taxonomy" id="13715"/>
    <lineage>
        <taxon>Eukaryota</taxon>
        <taxon>Viridiplantae</taxon>
        <taxon>Streptophyta</taxon>
        <taxon>Embryophyta</taxon>
        <taxon>Tracheophyta</taxon>
        <taxon>Spermatophyta</taxon>
        <taxon>Magnoliopsida</taxon>
        <taxon>Trochodendrales</taxon>
        <taxon>Trochodendraceae</taxon>
        <taxon>Tetracentron</taxon>
    </lineage>
</organism>
<dbReference type="PANTHER" id="PTHR34539">
    <property type="entry name" value="T6J4.11 PROTEIN"/>
    <property type="match status" value="1"/>
</dbReference>
<gene>
    <name evidence="2" type="ORF">HHK36_024660</name>
</gene>
<name>A0A835D4B4_TETSI</name>
<accession>A0A835D4B4</accession>
<dbReference type="OrthoDB" id="781489at2759"/>
<comment type="caution">
    <text evidence="2">The sequence shown here is derived from an EMBL/GenBank/DDBJ whole genome shotgun (WGS) entry which is preliminary data.</text>
</comment>
<dbReference type="EMBL" id="JABCRI010000018">
    <property type="protein sequence ID" value="KAF8390138.1"/>
    <property type="molecule type" value="Genomic_DNA"/>
</dbReference>
<reference evidence="2 3" key="1">
    <citation type="submission" date="2020-04" db="EMBL/GenBank/DDBJ databases">
        <title>Plant Genome Project.</title>
        <authorList>
            <person name="Zhang R.-G."/>
        </authorList>
    </citation>
    <scope>NUCLEOTIDE SEQUENCE [LARGE SCALE GENOMIC DNA]</scope>
    <source>
        <strain evidence="2">YNK0</strain>
        <tissue evidence="2">Leaf</tissue>
    </source>
</reference>
<evidence type="ECO:0000256" key="1">
    <source>
        <dbReference type="SAM" id="MobiDB-lite"/>
    </source>
</evidence>
<dbReference type="Proteomes" id="UP000655225">
    <property type="component" value="Unassembled WGS sequence"/>
</dbReference>
<dbReference type="AlphaFoldDB" id="A0A835D4B4"/>
<sequence>MEDYSNNNKNKRVRDDSEDSDLDSPEAKRIRDNLLDILDDSDPVIDRNPAATDDLASVMKSFEEEICSSNIPALPAVDMPSDPGEYQPDIEFLLEASDDDLGLPPTFSSSSSEEEKNEEADLLRVSSEGVGFGEIWGFDDQIPGYNSFGFVGEEGNNNDEFVALELDGTGGLFDYSDSGYEMSDFSWRPESLSAL</sequence>
<evidence type="ECO:0000313" key="3">
    <source>
        <dbReference type="Proteomes" id="UP000655225"/>
    </source>
</evidence>
<feature type="region of interest" description="Disordered" evidence="1">
    <location>
        <begin position="1"/>
        <end position="29"/>
    </location>
</feature>
<dbReference type="PANTHER" id="PTHR34539:SF19">
    <property type="entry name" value="T6J4.11 PROTEIN"/>
    <property type="match status" value="1"/>
</dbReference>
<evidence type="ECO:0000313" key="2">
    <source>
        <dbReference type="EMBL" id="KAF8390138.1"/>
    </source>
</evidence>
<protein>
    <submittedName>
        <fullName evidence="2">Uncharacterized protein</fullName>
    </submittedName>
</protein>
<dbReference type="OMA" id="FEFSDDC"/>
<proteinExistence type="predicted"/>
<feature type="region of interest" description="Disordered" evidence="1">
    <location>
        <begin position="98"/>
        <end position="119"/>
    </location>
</feature>